<keyword evidence="2 7" id="KW-0812">Transmembrane</keyword>
<feature type="region of interest" description="Disordered" evidence="6">
    <location>
        <begin position="548"/>
        <end position="584"/>
    </location>
</feature>
<evidence type="ECO:0000256" key="3">
    <source>
        <dbReference type="ARBA" id="ARBA00022989"/>
    </source>
</evidence>
<proteinExistence type="predicted"/>
<dbReference type="PANTHER" id="PTHR31422">
    <property type="entry name" value="BNAANNG28530D PROTEIN"/>
    <property type="match status" value="1"/>
</dbReference>
<gene>
    <name evidence="9" type="ORF">PIB30_002019</name>
</gene>
<dbReference type="EMBL" id="JASCZI010000004">
    <property type="protein sequence ID" value="MED6106126.1"/>
    <property type="molecule type" value="Genomic_DNA"/>
</dbReference>
<evidence type="ECO:0000313" key="10">
    <source>
        <dbReference type="Proteomes" id="UP001341840"/>
    </source>
</evidence>
<evidence type="ECO:0000256" key="5">
    <source>
        <dbReference type="SAM" id="Coils"/>
    </source>
</evidence>
<organism evidence="9 10">
    <name type="scientific">Stylosanthes scabra</name>
    <dbReference type="NCBI Taxonomy" id="79078"/>
    <lineage>
        <taxon>Eukaryota</taxon>
        <taxon>Viridiplantae</taxon>
        <taxon>Streptophyta</taxon>
        <taxon>Embryophyta</taxon>
        <taxon>Tracheophyta</taxon>
        <taxon>Spermatophyta</taxon>
        <taxon>Magnoliopsida</taxon>
        <taxon>eudicotyledons</taxon>
        <taxon>Gunneridae</taxon>
        <taxon>Pentapetalae</taxon>
        <taxon>rosids</taxon>
        <taxon>fabids</taxon>
        <taxon>Fabales</taxon>
        <taxon>Fabaceae</taxon>
        <taxon>Papilionoideae</taxon>
        <taxon>50 kb inversion clade</taxon>
        <taxon>dalbergioids sensu lato</taxon>
        <taxon>Dalbergieae</taxon>
        <taxon>Pterocarpus clade</taxon>
        <taxon>Stylosanthes</taxon>
    </lineage>
</organism>
<feature type="compositionally biased region" description="Low complexity" evidence="6">
    <location>
        <begin position="575"/>
        <end position="584"/>
    </location>
</feature>
<keyword evidence="5" id="KW-0175">Coiled coil</keyword>
<keyword evidence="3 7" id="KW-1133">Transmembrane helix</keyword>
<dbReference type="InterPro" id="IPR007656">
    <property type="entry name" value="GTD-bd"/>
</dbReference>
<comment type="caution">
    <text evidence="9">The sequence shown here is derived from an EMBL/GenBank/DDBJ whole genome shotgun (WGS) entry which is preliminary data.</text>
</comment>
<sequence length="584" mass="65970">MDMLHESHSWTLGGLIGAFIDLVLAYFLLCGSAFAFFACKFFWFFGLFMPCPCKGSFGYLNSTFCVHKLLFEWPSTKICSIQVMAVNRFPFDLVRVKEHSCANNNSNNRHVVELEDEASCSSCSGPLLLPLVENENGYDGKGKRVMSLKRRSGVRRRRRSNSYGSGKLSLVSGSDSMQSNVIASTSRLPCDDGIAGKTNEKINLDTRKEVSLVDVDDPQASHDLDVKTCDSYEFNGSMADSPGQDKCSSLLENYINSVQDSVEIHGNGEDQIKILEDRLEEEKAAYSALYLELEKERAAAATAADEAMAMISRLQEEKASMEMEMRQYQRMIEERFTYDEEEMIILQEILIRRERENHSLEKELEAYRQMGLRGSDRSNNSKPRGVSDEWEQALPIMLERHEEVLQNECTISVKKDEASNISSEYLLAPTCIGIEGGELRAKDIEHDTEPDVLDVHVIDDNIELREQENKTNNNIVSKCLRTGNDRDSSCVNNNLKLKIDTEIEKLGERLKMIQHEKGKLSIFAENGESERVQLKLLEEITDQVLQTKELRNPARGASLPPSSAKVSLRKRRCQSASWESSESS</sequence>
<dbReference type="PANTHER" id="PTHR31422:SF44">
    <property type="entry name" value="GTD-BINDING DOMAIN-CONTAINING PROTEIN"/>
    <property type="match status" value="1"/>
</dbReference>
<dbReference type="Proteomes" id="UP001341840">
    <property type="component" value="Unassembled WGS sequence"/>
</dbReference>
<reference evidence="9 10" key="1">
    <citation type="journal article" date="2023" name="Plants (Basel)">
        <title>Bridging the Gap: Combining Genomics and Transcriptomics Approaches to Understand Stylosanthes scabra, an Orphan Legume from the Brazilian Caatinga.</title>
        <authorList>
            <person name="Ferreira-Neto J.R.C."/>
            <person name="da Silva M.D."/>
            <person name="Binneck E."/>
            <person name="de Melo N.F."/>
            <person name="da Silva R.H."/>
            <person name="de Melo A.L.T.M."/>
            <person name="Pandolfi V."/>
            <person name="Bustamante F.O."/>
            <person name="Brasileiro-Vidal A.C."/>
            <person name="Benko-Iseppon A.M."/>
        </authorList>
    </citation>
    <scope>NUCLEOTIDE SEQUENCE [LARGE SCALE GENOMIC DNA]</scope>
    <source>
        <tissue evidence="9">Leaves</tissue>
    </source>
</reference>
<keyword evidence="4 7" id="KW-0472">Membrane</keyword>
<evidence type="ECO:0000256" key="6">
    <source>
        <dbReference type="SAM" id="MobiDB-lite"/>
    </source>
</evidence>
<evidence type="ECO:0000313" key="9">
    <source>
        <dbReference type="EMBL" id="MED6106126.1"/>
    </source>
</evidence>
<evidence type="ECO:0000256" key="7">
    <source>
        <dbReference type="SAM" id="Phobius"/>
    </source>
</evidence>
<dbReference type="PROSITE" id="PS51775">
    <property type="entry name" value="GTD_BINDING"/>
    <property type="match status" value="1"/>
</dbReference>
<feature type="transmembrane region" description="Helical" evidence="7">
    <location>
        <begin position="12"/>
        <end position="45"/>
    </location>
</feature>
<feature type="coiled-coil region" evidence="5">
    <location>
        <begin position="265"/>
        <end position="370"/>
    </location>
</feature>
<comment type="subcellular location">
    <subcellularLocation>
        <location evidence="1">Membrane</location>
    </subcellularLocation>
</comment>
<name>A0ABU6Q2N4_9FABA</name>
<accession>A0ABU6Q2N4</accession>
<evidence type="ECO:0000256" key="2">
    <source>
        <dbReference type="ARBA" id="ARBA00022692"/>
    </source>
</evidence>
<dbReference type="Pfam" id="PF04576">
    <property type="entry name" value="Zein-binding"/>
    <property type="match status" value="1"/>
</dbReference>
<protein>
    <recommendedName>
        <fullName evidence="8">GTD-binding domain-containing protein</fullName>
    </recommendedName>
</protein>
<feature type="region of interest" description="Disordered" evidence="6">
    <location>
        <begin position="152"/>
        <end position="171"/>
    </location>
</feature>
<evidence type="ECO:0000259" key="8">
    <source>
        <dbReference type="PROSITE" id="PS51775"/>
    </source>
</evidence>
<feature type="domain" description="GTD-binding" evidence="8">
    <location>
        <begin position="270"/>
        <end position="368"/>
    </location>
</feature>
<evidence type="ECO:0000256" key="4">
    <source>
        <dbReference type="ARBA" id="ARBA00023136"/>
    </source>
</evidence>
<keyword evidence="10" id="KW-1185">Reference proteome</keyword>
<evidence type="ECO:0000256" key="1">
    <source>
        <dbReference type="ARBA" id="ARBA00004370"/>
    </source>
</evidence>